<dbReference type="GeneID" id="95984018"/>
<dbReference type="EMBL" id="JBBXJM010000002">
    <property type="protein sequence ID" value="KAL1411980.1"/>
    <property type="molecule type" value="Genomic_DNA"/>
</dbReference>
<feature type="compositionally biased region" description="Pro residues" evidence="1">
    <location>
        <begin position="223"/>
        <end position="237"/>
    </location>
</feature>
<protein>
    <recommendedName>
        <fullName evidence="4">F-box domain-containing protein</fullName>
    </recommendedName>
</protein>
<evidence type="ECO:0008006" key="4">
    <source>
        <dbReference type="Google" id="ProtNLM"/>
    </source>
</evidence>
<reference evidence="2 3" key="1">
    <citation type="submission" date="2023-08" db="EMBL/GenBank/DDBJ databases">
        <title>Annotated Genome Sequence of Vanrija albida AlHP1.</title>
        <authorList>
            <person name="Herzog R."/>
        </authorList>
    </citation>
    <scope>NUCLEOTIDE SEQUENCE [LARGE SCALE GENOMIC DNA]</scope>
    <source>
        <strain evidence="2 3">AlHP1</strain>
    </source>
</reference>
<proteinExistence type="predicted"/>
<name>A0ABR3QBG2_9TREE</name>
<accession>A0ABR3QBG2</accession>
<organism evidence="2 3">
    <name type="scientific">Vanrija albida</name>
    <dbReference type="NCBI Taxonomy" id="181172"/>
    <lineage>
        <taxon>Eukaryota</taxon>
        <taxon>Fungi</taxon>
        <taxon>Dikarya</taxon>
        <taxon>Basidiomycota</taxon>
        <taxon>Agaricomycotina</taxon>
        <taxon>Tremellomycetes</taxon>
        <taxon>Trichosporonales</taxon>
        <taxon>Trichosporonaceae</taxon>
        <taxon>Vanrija</taxon>
    </lineage>
</organism>
<gene>
    <name evidence="2" type="ORF">Q8F55_002975</name>
</gene>
<evidence type="ECO:0000313" key="3">
    <source>
        <dbReference type="Proteomes" id="UP001565368"/>
    </source>
</evidence>
<comment type="caution">
    <text evidence="2">The sequence shown here is derived from an EMBL/GenBank/DDBJ whole genome shotgun (WGS) entry which is preliminary data.</text>
</comment>
<dbReference type="Proteomes" id="UP001565368">
    <property type="component" value="Unassembled WGS sequence"/>
</dbReference>
<dbReference type="RefSeq" id="XP_069211924.1">
    <property type="nucleotide sequence ID" value="XM_069351538.1"/>
</dbReference>
<feature type="region of interest" description="Disordered" evidence="1">
    <location>
        <begin position="221"/>
        <end position="244"/>
    </location>
</feature>
<sequence length="389" mass="43119">MPSPSTTTALDYDAYPHIFETVASYAEHATLLQLRLTCRRAHADISSLLFSHLYVFDADAAGHRLAVRSAYTKGFIGVRGAVVERMNALLRYARTLTIASPLKSFDFSVTTSTLDTILLAPELGPGSVDQRAPTTLPGASTFIGFTDVNTLAPYLEPGLRSVAPLVMNFNTGLRLPTGVRRFVLHVRFNEEFQWRDNSYMSAPKVDGVQDVTVILSRAERMEPPPTAPDGQPQPQPHQRPTDRRAADWLPDMVSKLVELLWAEGLASKGPRKLTIVGFEDAHAAWCGVAPKGTSLATALRADVAERVYKWLLQEQEQANESEGGRRMTQALMEGRVALGDVWSGTSESTEQWEKHRLVVLQSVAHIKLVKRDVYRRSVGPRQWALEMGE</sequence>
<evidence type="ECO:0000256" key="1">
    <source>
        <dbReference type="SAM" id="MobiDB-lite"/>
    </source>
</evidence>
<evidence type="ECO:0000313" key="2">
    <source>
        <dbReference type="EMBL" id="KAL1411980.1"/>
    </source>
</evidence>
<keyword evidence="3" id="KW-1185">Reference proteome</keyword>